<evidence type="ECO:0000256" key="2">
    <source>
        <dbReference type="ARBA" id="ARBA00023239"/>
    </source>
</evidence>
<evidence type="ECO:0000256" key="3">
    <source>
        <dbReference type="RuleBase" id="RU366045"/>
    </source>
</evidence>
<dbReference type="InterPro" id="IPR032466">
    <property type="entry name" value="Metal_Hydrolase"/>
</dbReference>
<dbReference type="GO" id="GO:0016787">
    <property type="term" value="F:hydrolase activity"/>
    <property type="evidence" value="ECO:0007669"/>
    <property type="project" value="InterPro"/>
</dbReference>
<sequence length="329" mass="37402">MSRFITIEEHYLSPLLPEQRGRYARPSVKDFGPAVIDKLAEIGPSRLKDMDDGSVGMQVLSHIPAIPDADTCRAVNDDLHSKMEKHPNRYAGFAMLPLNDPAASAEELRRCVRELGFVGTLTGNHLDDGAFFDTPAFYPLWEAAQELDVPVYIHPTFASEEETHVNFAGPYDPEIAKALSAWGWGWHSRVALHFLRLYAAGTFDRFPRLKIILGHMGEMLPFMLDRVIKSSSRWPHPEQRTRALREVWDSNVWVTTSGMFSLAPMACLLQETKVDRIIFSIDYPFSPNSIGREFMDRLKGSKLVSDDEWEGIAWRNVRDLLKLKFEPAN</sequence>
<dbReference type="AlphaFoldDB" id="A0A4R8QIX2"/>
<dbReference type="Proteomes" id="UP000295083">
    <property type="component" value="Unassembled WGS sequence"/>
</dbReference>
<comment type="caution">
    <text evidence="5">The sequence shown here is derived from an EMBL/GenBank/DDBJ whole genome shotgun (WGS) entry which is preliminary data.</text>
</comment>
<keyword evidence="1 3" id="KW-0210">Decarboxylase</keyword>
<organism evidence="5 6">
    <name type="scientific">Colletotrichum spinosum</name>
    <dbReference type="NCBI Taxonomy" id="1347390"/>
    <lineage>
        <taxon>Eukaryota</taxon>
        <taxon>Fungi</taxon>
        <taxon>Dikarya</taxon>
        <taxon>Ascomycota</taxon>
        <taxon>Pezizomycotina</taxon>
        <taxon>Sordariomycetes</taxon>
        <taxon>Hypocreomycetidae</taxon>
        <taxon>Glomerellales</taxon>
        <taxon>Glomerellaceae</taxon>
        <taxon>Colletotrichum</taxon>
        <taxon>Colletotrichum orbiculare species complex</taxon>
    </lineage>
</organism>
<dbReference type="Pfam" id="PF04909">
    <property type="entry name" value="Amidohydro_2"/>
    <property type="match status" value="1"/>
</dbReference>
<dbReference type="InterPro" id="IPR006680">
    <property type="entry name" value="Amidohydro-rel"/>
</dbReference>
<evidence type="ECO:0000259" key="4">
    <source>
        <dbReference type="Pfam" id="PF04909"/>
    </source>
</evidence>
<evidence type="ECO:0000313" key="5">
    <source>
        <dbReference type="EMBL" id="TDZ36114.1"/>
    </source>
</evidence>
<dbReference type="InterPro" id="IPR032465">
    <property type="entry name" value="ACMSD"/>
</dbReference>
<keyword evidence="6" id="KW-1185">Reference proteome</keyword>
<dbReference type="EMBL" id="QAPG01000034">
    <property type="protein sequence ID" value="TDZ36114.1"/>
    <property type="molecule type" value="Genomic_DNA"/>
</dbReference>
<evidence type="ECO:0000256" key="1">
    <source>
        <dbReference type="ARBA" id="ARBA00022793"/>
    </source>
</evidence>
<protein>
    <submittedName>
        <fullName evidence="5">Decarboxylase orsB</fullName>
    </submittedName>
</protein>
<dbReference type="GO" id="GO:0016831">
    <property type="term" value="F:carboxy-lyase activity"/>
    <property type="evidence" value="ECO:0007669"/>
    <property type="project" value="UniProtKB-KW"/>
</dbReference>
<comment type="similarity">
    <text evidence="3">Belongs to the metallo-dependent hydrolases superfamily.</text>
</comment>
<dbReference type="GO" id="GO:0019748">
    <property type="term" value="P:secondary metabolic process"/>
    <property type="evidence" value="ECO:0007669"/>
    <property type="project" value="TreeGrafter"/>
</dbReference>
<proteinExistence type="inferred from homology"/>
<dbReference type="PANTHER" id="PTHR21240:SF30">
    <property type="entry name" value="AMIDOHYDROLASE-RELATED DOMAIN-CONTAINING PROTEIN-RELATED"/>
    <property type="match status" value="1"/>
</dbReference>
<dbReference type="Gene3D" id="3.20.20.140">
    <property type="entry name" value="Metal-dependent hydrolases"/>
    <property type="match status" value="1"/>
</dbReference>
<dbReference type="SUPFAM" id="SSF51556">
    <property type="entry name" value="Metallo-dependent hydrolases"/>
    <property type="match status" value="1"/>
</dbReference>
<dbReference type="GO" id="GO:0005829">
    <property type="term" value="C:cytosol"/>
    <property type="evidence" value="ECO:0007669"/>
    <property type="project" value="TreeGrafter"/>
</dbReference>
<name>A0A4R8QIX2_9PEZI</name>
<keyword evidence="2 3" id="KW-0456">Lyase</keyword>
<feature type="domain" description="Amidohydrolase-related" evidence="4">
    <location>
        <begin position="49"/>
        <end position="322"/>
    </location>
</feature>
<gene>
    <name evidence="5" type="primary">orsB-0</name>
    <name evidence="5" type="ORF">C8035_v007907</name>
</gene>
<dbReference type="PANTHER" id="PTHR21240">
    <property type="entry name" value="2-AMINO-3-CARBOXYLMUCONATE-6-SEMIALDEHYDE DECARBOXYLASE"/>
    <property type="match status" value="1"/>
</dbReference>
<reference evidence="5 6" key="1">
    <citation type="submission" date="2018-11" db="EMBL/GenBank/DDBJ databases">
        <title>Genome sequence and assembly of Colletotrichum spinosum.</title>
        <authorList>
            <person name="Gan P."/>
            <person name="Shirasu K."/>
        </authorList>
    </citation>
    <scope>NUCLEOTIDE SEQUENCE [LARGE SCALE GENOMIC DNA]</scope>
    <source>
        <strain evidence="5 6">CBS 515.97</strain>
    </source>
</reference>
<evidence type="ECO:0000313" key="6">
    <source>
        <dbReference type="Proteomes" id="UP000295083"/>
    </source>
</evidence>
<accession>A0A4R8QIX2</accession>